<proteinExistence type="predicted"/>
<gene>
    <name evidence="1" type="ORF">R1sor_020984</name>
</gene>
<name>A0ABD3GFQ9_9MARC</name>
<dbReference type="EMBL" id="JBJQOH010000007">
    <property type="protein sequence ID" value="KAL3678028.1"/>
    <property type="molecule type" value="Genomic_DNA"/>
</dbReference>
<protein>
    <submittedName>
        <fullName evidence="1">Uncharacterized protein</fullName>
    </submittedName>
</protein>
<evidence type="ECO:0000313" key="1">
    <source>
        <dbReference type="EMBL" id="KAL3678028.1"/>
    </source>
</evidence>
<comment type="caution">
    <text evidence="1">The sequence shown here is derived from an EMBL/GenBank/DDBJ whole genome shotgun (WGS) entry which is preliminary data.</text>
</comment>
<organism evidence="1 2">
    <name type="scientific">Riccia sorocarpa</name>
    <dbReference type="NCBI Taxonomy" id="122646"/>
    <lineage>
        <taxon>Eukaryota</taxon>
        <taxon>Viridiplantae</taxon>
        <taxon>Streptophyta</taxon>
        <taxon>Embryophyta</taxon>
        <taxon>Marchantiophyta</taxon>
        <taxon>Marchantiopsida</taxon>
        <taxon>Marchantiidae</taxon>
        <taxon>Marchantiales</taxon>
        <taxon>Ricciaceae</taxon>
        <taxon>Riccia</taxon>
    </lineage>
</organism>
<accession>A0ABD3GFQ9</accession>
<dbReference type="AlphaFoldDB" id="A0ABD3GFQ9"/>
<dbReference type="Proteomes" id="UP001633002">
    <property type="component" value="Unassembled WGS sequence"/>
</dbReference>
<reference evidence="1 2" key="1">
    <citation type="submission" date="2024-09" db="EMBL/GenBank/DDBJ databases">
        <title>Chromosome-scale assembly of Riccia sorocarpa.</title>
        <authorList>
            <person name="Paukszto L."/>
        </authorList>
    </citation>
    <scope>NUCLEOTIDE SEQUENCE [LARGE SCALE GENOMIC DNA]</scope>
    <source>
        <strain evidence="1">LP-2024</strain>
        <tissue evidence="1">Aerial parts of the thallus</tissue>
    </source>
</reference>
<evidence type="ECO:0000313" key="2">
    <source>
        <dbReference type="Proteomes" id="UP001633002"/>
    </source>
</evidence>
<sequence length="167" mass="18176">MGLKHGLILKQSVYRLNSLTVITVCVISRELTSAAPLTVTELCNYATGVKMPAKVLSDSNLQVLIEVVVLTPGVVKAGHEPPAEDEEELRAMLLRGVAKPPPEEDVGGSLLVEEQRKVVVEARTDEAVLFVEILLTGPMPARQGPIHRDNTVKCFNHSNRETNLFGT</sequence>
<keyword evidence="2" id="KW-1185">Reference proteome</keyword>